<reference evidence="2" key="1">
    <citation type="submission" date="2017-03" db="EMBL/GenBank/DDBJ databases">
        <authorList>
            <person name="Safronova V.I."/>
            <person name="Sazanova A.L."/>
            <person name="Chirak E.R."/>
        </authorList>
    </citation>
    <scope>NUCLEOTIDE SEQUENCE [LARGE SCALE GENOMIC DNA]</scope>
    <source>
        <strain evidence="2">Ach-343</strain>
    </source>
</reference>
<organism evidence="1 2">
    <name type="scientific">Mesorhizobium kowhaii</name>
    <dbReference type="NCBI Taxonomy" id="1300272"/>
    <lineage>
        <taxon>Bacteria</taxon>
        <taxon>Pseudomonadati</taxon>
        <taxon>Pseudomonadota</taxon>
        <taxon>Alphaproteobacteria</taxon>
        <taxon>Hyphomicrobiales</taxon>
        <taxon>Phyllobacteriaceae</taxon>
        <taxon>Mesorhizobium</taxon>
    </lineage>
</organism>
<comment type="caution">
    <text evidence="1">The sequence shown here is derived from an EMBL/GenBank/DDBJ whole genome shotgun (WGS) entry which is preliminary data.</text>
</comment>
<dbReference type="AlphaFoldDB" id="A0A2W7D2C5"/>
<protein>
    <submittedName>
        <fullName evidence="1">Purine-nucleoside phosphorylase</fullName>
    </submittedName>
</protein>
<evidence type="ECO:0000313" key="2">
    <source>
        <dbReference type="Proteomes" id="UP000248616"/>
    </source>
</evidence>
<evidence type="ECO:0000313" key="1">
    <source>
        <dbReference type="EMBL" id="PZV40249.1"/>
    </source>
</evidence>
<accession>A0A2W7D2C5</accession>
<keyword evidence="2" id="KW-1185">Reference proteome</keyword>
<dbReference type="RefSeq" id="WP_111542489.1">
    <property type="nucleotide sequence ID" value="NZ_MZXV01000010.1"/>
</dbReference>
<proteinExistence type="predicted"/>
<dbReference type="PANTHER" id="PTHR30087:SF1">
    <property type="entry name" value="HYPOTHETICAL CYTOSOLIC PROTEIN"/>
    <property type="match status" value="1"/>
</dbReference>
<name>A0A2W7D2C5_9HYPH</name>
<dbReference type="OrthoDB" id="495783at2"/>
<dbReference type="Proteomes" id="UP000248616">
    <property type="component" value="Unassembled WGS sequence"/>
</dbReference>
<sequence>MERVLVSACLLGSKVRYNGSYRLNDHPVLARWQAEGRIVQICPEVAAGFSTPRPPAEIRGTGDGRAVLHGQGQVVEQTGNDVTGLYLEAGQLALDLARETGCRYAVLTDGSPSCGSSFIYDGSFRGNRVAGHGTTTALLEANGIRVFSEDGIDELDDLLTRPGSAGAAA</sequence>
<dbReference type="Pfam" id="PF04463">
    <property type="entry name" value="2-thiour_desulf"/>
    <property type="match status" value="1"/>
</dbReference>
<dbReference type="InterPro" id="IPR007553">
    <property type="entry name" value="2-thiour_desulf"/>
</dbReference>
<dbReference type="EMBL" id="MZXV01000010">
    <property type="protein sequence ID" value="PZV40249.1"/>
    <property type="molecule type" value="Genomic_DNA"/>
</dbReference>
<gene>
    <name evidence="1" type="ORF">B5V02_01475</name>
</gene>
<dbReference type="PANTHER" id="PTHR30087">
    <property type="entry name" value="INNER MEMBRANE PROTEIN"/>
    <property type="match status" value="1"/>
</dbReference>